<dbReference type="Gene3D" id="2.30.110.10">
    <property type="entry name" value="Electron Transport, Fmn-binding Protein, Chain A"/>
    <property type="match status" value="1"/>
</dbReference>
<evidence type="ECO:0000256" key="1">
    <source>
        <dbReference type="ARBA" id="ARBA00023002"/>
    </source>
</evidence>
<keyword evidence="1" id="KW-0560">Oxidoreductase</keyword>
<dbReference type="Proteomes" id="UP000291591">
    <property type="component" value="Unassembled WGS sequence"/>
</dbReference>
<dbReference type="InterPro" id="IPR012349">
    <property type="entry name" value="Split_barrel_FMN-bd"/>
</dbReference>
<dbReference type="PANTHER" id="PTHR35176:SF6">
    <property type="entry name" value="HEME OXYGENASE HI_0854-RELATED"/>
    <property type="match status" value="1"/>
</dbReference>
<dbReference type="OrthoDB" id="5115613at2"/>
<organism evidence="2 3">
    <name type="scientific">Pseudonocardia sediminis</name>
    <dbReference type="NCBI Taxonomy" id="1397368"/>
    <lineage>
        <taxon>Bacteria</taxon>
        <taxon>Bacillati</taxon>
        <taxon>Actinomycetota</taxon>
        <taxon>Actinomycetes</taxon>
        <taxon>Pseudonocardiales</taxon>
        <taxon>Pseudonocardiaceae</taxon>
        <taxon>Pseudonocardia</taxon>
    </lineage>
</organism>
<dbReference type="RefSeq" id="WP_130291174.1">
    <property type="nucleotide sequence ID" value="NZ_SHKL01000001.1"/>
</dbReference>
<dbReference type="GO" id="GO:0070967">
    <property type="term" value="F:coenzyme F420 binding"/>
    <property type="evidence" value="ECO:0007669"/>
    <property type="project" value="TreeGrafter"/>
</dbReference>
<dbReference type="InterPro" id="IPR052019">
    <property type="entry name" value="F420H2_bilvrd_red/Heme_oxyg"/>
</dbReference>
<dbReference type="EMBL" id="SHKL01000001">
    <property type="protein sequence ID" value="RZT86961.1"/>
    <property type="molecule type" value="Genomic_DNA"/>
</dbReference>
<evidence type="ECO:0000313" key="2">
    <source>
        <dbReference type="EMBL" id="RZT86961.1"/>
    </source>
</evidence>
<dbReference type="AlphaFoldDB" id="A0A4Q7V0X0"/>
<protein>
    <submittedName>
        <fullName evidence="2">Pyridoxamine 5'-phosphate oxidase</fullName>
    </submittedName>
</protein>
<dbReference type="GO" id="GO:0005829">
    <property type="term" value="C:cytosol"/>
    <property type="evidence" value="ECO:0007669"/>
    <property type="project" value="TreeGrafter"/>
</dbReference>
<dbReference type="SUPFAM" id="SSF50475">
    <property type="entry name" value="FMN-binding split barrel"/>
    <property type="match status" value="1"/>
</dbReference>
<name>A0A4Q7V0X0_PSEST</name>
<reference evidence="2 3" key="1">
    <citation type="submission" date="2019-02" db="EMBL/GenBank/DDBJ databases">
        <title>Sequencing the genomes of 1000 actinobacteria strains.</title>
        <authorList>
            <person name="Klenk H.-P."/>
        </authorList>
    </citation>
    <scope>NUCLEOTIDE SEQUENCE [LARGE SCALE GENOMIC DNA]</scope>
    <source>
        <strain evidence="2 3">DSM 45779</strain>
    </source>
</reference>
<proteinExistence type="predicted"/>
<accession>A0A4Q7V0X0</accession>
<keyword evidence="3" id="KW-1185">Reference proteome</keyword>
<comment type="caution">
    <text evidence="2">The sequence shown here is derived from an EMBL/GenBank/DDBJ whole genome shotgun (WGS) entry which is preliminary data.</text>
</comment>
<dbReference type="PANTHER" id="PTHR35176">
    <property type="entry name" value="HEME OXYGENASE HI_0854-RELATED"/>
    <property type="match status" value="1"/>
</dbReference>
<sequence>MATWDEFTTGAPRISEIFRRRHAATGNLCMLGTLRSDGFPRISPVEPRMFEGELWIVGMPDTLKFTDLGRDGRFTLHTATVDTQVSDGDAKVWGVVQNRQDLAQHERFAQALFEESGFDLRGQRFDPFYAADIHGGSSVEVGDGHLDITIWKAGGTERVVRKH</sequence>
<gene>
    <name evidence="2" type="ORF">EV383_3866</name>
</gene>
<dbReference type="GO" id="GO:0016627">
    <property type="term" value="F:oxidoreductase activity, acting on the CH-CH group of donors"/>
    <property type="evidence" value="ECO:0007669"/>
    <property type="project" value="TreeGrafter"/>
</dbReference>
<evidence type="ECO:0000313" key="3">
    <source>
        <dbReference type="Proteomes" id="UP000291591"/>
    </source>
</evidence>